<evidence type="ECO:0000256" key="1">
    <source>
        <dbReference type="SAM" id="Coils"/>
    </source>
</evidence>
<dbReference type="GO" id="GO:0051726">
    <property type="term" value="P:regulation of cell cycle"/>
    <property type="evidence" value="ECO:0000318"/>
    <property type="project" value="GO_Central"/>
</dbReference>
<dbReference type="CGD" id="CAL0000188034">
    <property type="gene designation" value="orf19.11591"/>
</dbReference>
<dbReference type="GO" id="GO:0033596">
    <property type="term" value="C:TSC1-TSC2 complex"/>
    <property type="evidence" value="ECO:0000318"/>
    <property type="project" value="GO_Central"/>
</dbReference>
<dbReference type="GeneID" id="3644097"/>
<protein>
    <submittedName>
        <fullName evidence="4">Uncharacterized protein</fullName>
    </submittedName>
</protein>
<dbReference type="AlphaFoldDB" id="A0A1D8PHK4"/>
<reference evidence="4 5" key="1">
    <citation type="journal article" date="2004" name="Proc. Natl. Acad. Sci. U.S.A.">
        <title>The diploid genome sequence of Candida albicans.</title>
        <authorList>
            <person name="Jones T."/>
            <person name="Federspiel N.A."/>
            <person name="Chibana H."/>
            <person name="Dungan J."/>
            <person name="Kalman S."/>
            <person name="Magee B.B."/>
            <person name="Newport G."/>
            <person name="Thorstenson Y.R."/>
            <person name="Agabian N."/>
            <person name="Magee P.T."/>
            <person name="Davis R.W."/>
            <person name="Scherer S."/>
        </authorList>
    </citation>
    <scope>NUCLEOTIDE SEQUENCE [LARGE SCALE GENOMIC DNA]</scope>
    <source>
        <strain evidence="5">SC5314 / ATCC MYA-2876</strain>
    </source>
</reference>
<name>A0A1D8PHK4_CANAL</name>
<dbReference type="InterPro" id="IPR016024">
    <property type="entry name" value="ARM-type_fold"/>
</dbReference>
<feature type="coiled-coil region" evidence="1">
    <location>
        <begin position="845"/>
        <end position="919"/>
    </location>
</feature>
<gene>
    <name evidence="4" type="ordered locus">CAALFM_C206090WA</name>
    <name evidence="3" type="ordered locus">orf19.11591</name>
</gene>
<reference evidence="4 5" key="2">
    <citation type="journal article" date="2007" name="Genome Biol.">
        <title>Assembly of the Candida albicans genome into sixteen supercontigs aligned on the eight chromosomes.</title>
        <authorList>
            <person name="van het Hoog M."/>
            <person name="Rast T.J."/>
            <person name="Martchenko M."/>
            <person name="Grindle S."/>
            <person name="Dignard D."/>
            <person name="Hogues H."/>
            <person name="Cuomo C."/>
            <person name="Berriman M."/>
            <person name="Scherer S."/>
            <person name="Magee B.B."/>
            <person name="Whiteway M."/>
            <person name="Chibana H."/>
            <person name="Nantel A."/>
            <person name="Magee P.T."/>
        </authorList>
    </citation>
    <scope>GENOME REANNOTATION</scope>
    <source>
        <strain evidence="5">SC5314 / ATCC MYA-2876</strain>
    </source>
</reference>
<keyword evidence="5" id="KW-1185">Reference proteome</keyword>
<sequence>MSGSSRSLLKAIETLFLDWPDDEKQKEHRQNLDEVMTQYLDKHNNLATLLSTTSMNDELYVIYDKYIKPSEDILREYVFLDILKEVSSVFNIDEINLWLRTYLKPALDSAGYFSQFVDKARDLIRKIAINYLQTNDESLNFERGRIGSIVMHQIMEIYLNNNKRLEYLNLEPNDSQSYQERVRFIKFNCLNLLQEYGLKHISNYTKLLDQHLKDPTERLETLNLFSKLVATQSSQVSYIIESDLFSDLLKCLLYDFNDASVFASATVLVMLIPQVSTKLGQHLPDLFAIYLRLVNWHELNKYVTNRYELFMNYMSEDFLSWKIDNTGKEAHATEIIFDWQYYGTLLYGLFVLNFIEFSAAPLKYLQQHKPKLITLVLLEGIEANIEHATKMESFAIAKSKEFLQSLLLHPKMISLDTSQQRELEAPVEWILQQNTGSISSEDIAISCLSLNPHIMADEAFKRNNIPHDLWFSKRDSVSQNESHHLLSRNSSLAGPMYINVKESHTNKLLSQQAINGRKMSIIPTNLMIEDDSNNGVKFKEVKFSDDNISDADISFNGGSSDNIMGNSSLSLRNFQENHKTTDPIPELLSTHEKLYAKQGDNDSSYNDDKKSVNNFINDKGKYELRLSRPISSPTTNVETSSVFKASPLSNGVKNNADTVTLNSVNIPKTISGTAIDFYQRELLLYKNELEFSSYMKHLNKFYYLKLKQNKQQETVEARVDTKYESLKVVLDETKEKLTKLSTDHDEEKKILIKRLEDLNLEKEKLTRELNDTISKTSSDLSKYDLLIKDVIPTKDYEIENLKLKLSALEEKLKERPEEMHTTDSETTTQSHVEVDATVYDLRTKLQLVNEKYNQTAQELKSSNEAYDKMVKKYEEKLKTSKLNLHENLNSFTKENEKKIQDLLTTILKYENLLEEKNSKILQLSSSKPISIPIGTPRPSTSSNKSSRHDSYDPIFSSSAYSPSQLLQQQQQQQPSPHHHHSGNDITAIQHSTPMGQLSSSYFPPQPIRNNSAPITSTPAASQQAIPIIRGRGGYQKRSKKLM</sequence>
<reference evidence="4 5" key="3">
    <citation type="journal article" date="2013" name="Genome Biol.">
        <title>Assembly of a phased diploid Candida albicans genome facilitates allele-specific measurements and provides a simple model for repeat and indel structure.</title>
        <authorList>
            <person name="Muzzey D."/>
            <person name="Schwartz K."/>
            <person name="Weissman J.S."/>
            <person name="Sherlock G."/>
        </authorList>
    </citation>
    <scope>NUCLEOTIDE SEQUENCE [LARGE SCALE GENOMIC DNA]</scope>
    <source>
        <strain evidence="5">SC5314 / ATCC MYA-2876</strain>
    </source>
</reference>
<dbReference type="PANTHER" id="PTHR15154">
    <property type="entry name" value="HAMARTIN"/>
    <property type="match status" value="1"/>
</dbReference>
<feature type="coiled-coil region" evidence="1">
    <location>
        <begin position="723"/>
        <end position="818"/>
    </location>
</feature>
<dbReference type="GO" id="GO:0032007">
    <property type="term" value="P:negative regulation of TOR signaling"/>
    <property type="evidence" value="ECO:0000318"/>
    <property type="project" value="GO_Central"/>
</dbReference>
<dbReference type="Pfam" id="PF04388">
    <property type="entry name" value="Hamartin"/>
    <property type="match status" value="1"/>
</dbReference>
<dbReference type="EMBL" id="CP017624">
    <property type="protein sequence ID" value="AOW27617.1"/>
    <property type="molecule type" value="Genomic_DNA"/>
</dbReference>
<evidence type="ECO:0000313" key="4">
    <source>
        <dbReference type="EMBL" id="AOW27617.1"/>
    </source>
</evidence>
<dbReference type="STRING" id="237561.A0A1D8PHK4"/>
<feature type="compositionally biased region" description="Low complexity" evidence="2">
    <location>
        <begin position="961"/>
        <end position="975"/>
    </location>
</feature>
<dbReference type="SMR" id="A0A1D8PHK4"/>
<dbReference type="VEuPathDB" id="FungiDB:C2_06090W_A"/>
<evidence type="ECO:0000313" key="3">
    <source>
        <dbReference type="CGD" id="CAL0000188034"/>
    </source>
</evidence>
<organism evidence="4 5">
    <name type="scientific">Candida albicans (strain SC5314 / ATCC MYA-2876)</name>
    <name type="common">Yeast</name>
    <dbReference type="NCBI Taxonomy" id="237561"/>
    <lineage>
        <taxon>Eukaryota</taxon>
        <taxon>Fungi</taxon>
        <taxon>Dikarya</taxon>
        <taxon>Ascomycota</taxon>
        <taxon>Saccharomycotina</taxon>
        <taxon>Pichiomycetes</taxon>
        <taxon>Debaryomycetaceae</taxon>
        <taxon>Candida/Lodderomyces clade</taxon>
        <taxon>Candida</taxon>
    </lineage>
</organism>
<keyword evidence="1" id="KW-0175">Coiled coil</keyword>
<dbReference type="RefSeq" id="XP_714281.2">
    <property type="nucleotide sequence ID" value="XM_709188.2"/>
</dbReference>
<feature type="region of interest" description="Disordered" evidence="2">
    <location>
        <begin position="928"/>
        <end position="1042"/>
    </location>
</feature>
<accession>A0A1D8PHK4</accession>
<evidence type="ECO:0000256" key="2">
    <source>
        <dbReference type="SAM" id="MobiDB-lite"/>
    </source>
</evidence>
<dbReference type="eggNOG" id="ENOG502QQPT">
    <property type="taxonomic scope" value="Eukaryota"/>
</dbReference>
<feature type="compositionally biased region" description="Polar residues" evidence="2">
    <location>
        <begin position="983"/>
        <end position="1024"/>
    </location>
</feature>
<proteinExistence type="predicted"/>
<evidence type="ECO:0000313" key="5">
    <source>
        <dbReference type="Proteomes" id="UP000000559"/>
    </source>
</evidence>
<dbReference type="InterPro" id="IPR007483">
    <property type="entry name" value="Hamartin"/>
</dbReference>
<dbReference type="Proteomes" id="UP000000559">
    <property type="component" value="Chromosome 2"/>
</dbReference>
<dbReference type="SUPFAM" id="SSF48371">
    <property type="entry name" value="ARM repeat"/>
    <property type="match status" value="1"/>
</dbReference>
<dbReference type="OrthoDB" id="6022054at2759"/>
<dbReference type="KEGG" id="cal:CAALFM_C206090WA"/>
<dbReference type="InParanoid" id="A0A1D8PHK4"/>
<dbReference type="PANTHER" id="PTHR15154:SF2">
    <property type="entry name" value="HAMARTIN"/>
    <property type="match status" value="1"/>
</dbReference>